<evidence type="ECO:0000256" key="1">
    <source>
        <dbReference type="SAM" id="MobiDB-lite"/>
    </source>
</evidence>
<reference evidence="2" key="1">
    <citation type="journal article" date="2011" name="Plant Physiol.">
        <title>Comprehensive sequence analysis of 24,783 barley full-length cDNAs derived from 12 clone libraries.</title>
        <authorList>
            <person name="Matsumoto T."/>
            <person name="Tanaka T."/>
            <person name="Sakai H."/>
            <person name="Amano N."/>
            <person name="Kanamori H."/>
            <person name="Kurita K."/>
            <person name="Kikuta A."/>
            <person name="Kamiya K."/>
            <person name="Yamamoto M."/>
            <person name="Ikawa H."/>
            <person name="Fujii N."/>
            <person name="Hori K."/>
            <person name="Itoh T."/>
            <person name="Sato K."/>
        </authorList>
    </citation>
    <scope>NUCLEOTIDE SEQUENCE</scope>
    <source>
        <tissue evidence="2">Shoot</tissue>
    </source>
</reference>
<sequence length="160" mass="16222">MASGNSATRTSSAPAACSACAYALCRSWCTSHPPTHTSVGGNARHLPAAAPSRWIAAGTLADSWSRVAPGGRNARHSHASRSGAPNGAWQSRCSDAVCASPPKNGCSRTSPATLRCRRAATWWATLPPALSPATKTAVGGDGRAPPAPASAHRRATSPSS</sequence>
<dbReference type="AlphaFoldDB" id="F2DBL5"/>
<proteinExistence type="evidence at transcript level"/>
<protein>
    <submittedName>
        <fullName evidence="2">Predicted protein</fullName>
    </submittedName>
</protein>
<feature type="region of interest" description="Disordered" evidence="1">
    <location>
        <begin position="127"/>
        <end position="160"/>
    </location>
</feature>
<dbReference type="EMBL" id="AK361279">
    <property type="protein sequence ID" value="BAJ92486.1"/>
    <property type="molecule type" value="mRNA"/>
</dbReference>
<accession>F2DBL5</accession>
<name>F2DBL5_HORVV</name>
<organism evidence="2">
    <name type="scientific">Hordeum vulgare subsp. vulgare</name>
    <name type="common">Domesticated barley</name>
    <dbReference type="NCBI Taxonomy" id="112509"/>
    <lineage>
        <taxon>Eukaryota</taxon>
        <taxon>Viridiplantae</taxon>
        <taxon>Streptophyta</taxon>
        <taxon>Embryophyta</taxon>
        <taxon>Tracheophyta</taxon>
        <taxon>Spermatophyta</taxon>
        <taxon>Magnoliopsida</taxon>
        <taxon>Liliopsida</taxon>
        <taxon>Poales</taxon>
        <taxon>Poaceae</taxon>
        <taxon>BOP clade</taxon>
        <taxon>Pooideae</taxon>
        <taxon>Triticodae</taxon>
        <taxon>Triticeae</taxon>
        <taxon>Hordeinae</taxon>
        <taxon>Hordeum</taxon>
    </lineage>
</organism>
<evidence type="ECO:0000313" key="2">
    <source>
        <dbReference type="EMBL" id="BAJ92486.1"/>
    </source>
</evidence>
<feature type="compositionally biased region" description="Basic residues" evidence="1">
    <location>
        <begin position="151"/>
        <end position="160"/>
    </location>
</feature>
<feature type="region of interest" description="Disordered" evidence="1">
    <location>
        <begin position="68"/>
        <end position="90"/>
    </location>
</feature>